<organism evidence="1 2">
    <name type="scientific">Paramuricea clavata</name>
    <name type="common">Red gorgonian</name>
    <name type="synonym">Violescent sea-whip</name>
    <dbReference type="NCBI Taxonomy" id="317549"/>
    <lineage>
        <taxon>Eukaryota</taxon>
        <taxon>Metazoa</taxon>
        <taxon>Cnidaria</taxon>
        <taxon>Anthozoa</taxon>
        <taxon>Octocorallia</taxon>
        <taxon>Malacalcyonacea</taxon>
        <taxon>Plexauridae</taxon>
        <taxon>Paramuricea</taxon>
    </lineage>
</organism>
<feature type="non-terminal residue" evidence="1">
    <location>
        <position position="51"/>
    </location>
</feature>
<dbReference type="Proteomes" id="UP001152795">
    <property type="component" value="Unassembled WGS sequence"/>
</dbReference>
<dbReference type="EMBL" id="CACRXK020014120">
    <property type="protein sequence ID" value="CAB4026293.1"/>
    <property type="molecule type" value="Genomic_DNA"/>
</dbReference>
<proteinExistence type="predicted"/>
<comment type="caution">
    <text evidence="1">The sequence shown here is derived from an EMBL/GenBank/DDBJ whole genome shotgun (WGS) entry which is preliminary data.</text>
</comment>
<dbReference type="AlphaFoldDB" id="A0A7D9JBD5"/>
<gene>
    <name evidence="1" type="ORF">PACLA_8A059063</name>
</gene>
<name>A0A7D9JBD5_PARCT</name>
<accession>A0A7D9JBD5</accession>
<sequence>ALSFGHLDVKSSFKAVAIKTWFVLLAMLKSTLNPVMYFWTNGMLRKQGKDQ</sequence>
<protein>
    <submittedName>
        <fullName evidence="1">Uncharacterized protein</fullName>
    </submittedName>
</protein>
<evidence type="ECO:0000313" key="1">
    <source>
        <dbReference type="EMBL" id="CAB4026293.1"/>
    </source>
</evidence>
<keyword evidence="2" id="KW-1185">Reference proteome</keyword>
<reference evidence="1" key="1">
    <citation type="submission" date="2020-04" db="EMBL/GenBank/DDBJ databases">
        <authorList>
            <person name="Alioto T."/>
            <person name="Alioto T."/>
            <person name="Gomez Garrido J."/>
        </authorList>
    </citation>
    <scope>NUCLEOTIDE SEQUENCE</scope>
    <source>
        <strain evidence="1">A484AB</strain>
    </source>
</reference>
<evidence type="ECO:0000313" key="2">
    <source>
        <dbReference type="Proteomes" id="UP001152795"/>
    </source>
</evidence>
<feature type="non-terminal residue" evidence="1">
    <location>
        <position position="1"/>
    </location>
</feature>